<protein>
    <recommendedName>
        <fullName evidence="3">Lipoprotein</fullName>
    </recommendedName>
</protein>
<dbReference type="AlphaFoldDB" id="A0A166EDQ6"/>
<sequence length="166" mass="18753">MMKKKLIILFVLLATVAVSGCINSPLDNINPTMLKLSQDLASGNTNYNDAVKYVNSHNYNTASEKIKVAVMNFNDGQNKILEINNYKDDINDTVYLEYIDLVNEELKLKQDATTNLQLAIQFFEAGDNVTANSYVRTANDFMKKGVAIQQKREILVNNHPNKFQSE</sequence>
<dbReference type="EMBL" id="LWMW01000090">
    <property type="protein sequence ID" value="KZX16541.1"/>
    <property type="molecule type" value="Genomic_DNA"/>
</dbReference>
<accession>A0A166EDQ6</accession>
<comment type="caution">
    <text evidence="1">The sequence shown here is derived from an EMBL/GenBank/DDBJ whole genome shotgun (WGS) entry which is preliminary data.</text>
</comment>
<dbReference type="PATRIC" id="fig|47311.3.peg.857"/>
<evidence type="ECO:0000313" key="1">
    <source>
        <dbReference type="EMBL" id="KZX16541.1"/>
    </source>
</evidence>
<proteinExistence type="predicted"/>
<dbReference type="Proteomes" id="UP000077275">
    <property type="component" value="Unassembled WGS sequence"/>
</dbReference>
<evidence type="ECO:0000313" key="2">
    <source>
        <dbReference type="Proteomes" id="UP000077275"/>
    </source>
</evidence>
<keyword evidence="2" id="KW-1185">Reference proteome</keyword>
<reference evidence="1 2" key="1">
    <citation type="submission" date="2016-04" db="EMBL/GenBank/DDBJ databases">
        <title>Genome sequence of Methanobrevibacter cuticularis DSM 11139.</title>
        <authorList>
            <person name="Poehlein A."/>
            <person name="Seedorf H."/>
            <person name="Daniel R."/>
        </authorList>
    </citation>
    <scope>NUCLEOTIDE SEQUENCE [LARGE SCALE GENOMIC DNA]</scope>
    <source>
        <strain evidence="1 2">DSM 11139</strain>
    </source>
</reference>
<organism evidence="1 2">
    <name type="scientific">Methanobrevibacter cuticularis</name>
    <dbReference type="NCBI Taxonomy" id="47311"/>
    <lineage>
        <taxon>Archaea</taxon>
        <taxon>Methanobacteriati</taxon>
        <taxon>Methanobacteriota</taxon>
        <taxon>Methanomada group</taxon>
        <taxon>Methanobacteria</taxon>
        <taxon>Methanobacteriales</taxon>
        <taxon>Methanobacteriaceae</taxon>
        <taxon>Methanobrevibacter</taxon>
    </lineage>
</organism>
<name>A0A166EDQ6_9EURY</name>
<gene>
    <name evidence="1" type="ORF">MBCUT_07750</name>
</gene>
<evidence type="ECO:0008006" key="3">
    <source>
        <dbReference type="Google" id="ProtNLM"/>
    </source>
</evidence>
<dbReference type="PROSITE" id="PS51257">
    <property type="entry name" value="PROKAR_LIPOPROTEIN"/>
    <property type="match status" value="1"/>
</dbReference>